<keyword evidence="4" id="KW-1185">Reference proteome</keyword>
<evidence type="ECO:0000259" key="2">
    <source>
        <dbReference type="Pfam" id="PF20151"/>
    </source>
</evidence>
<protein>
    <recommendedName>
        <fullName evidence="2">DUF6533 domain-containing protein</fullName>
    </recommendedName>
</protein>
<dbReference type="InterPro" id="IPR045340">
    <property type="entry name" value="DUF6533"/>
</dbReference>
<comment type="caution">
    <text evidence="3">The sequence shown here is derived from an EMBL/GenBank/DDBJ whole genome shotgun (WGS) entry which is preliminary data.</text>
</comment>
<dbReference type="AlphaFoldDB" id="A0A8H4QXE4"/>
<accession>A0A8H4QXE4</accession>
<dbReference type="Pfam" id="PF20151">
    <property type="entry name" value="DUF6533"/>
    <property type="match status" value="1"/>
</dbReference>
<feature type="transmembrane region" description="Helical" evidence="1">
    <location>
        <begin position="54"/>
        <end position="75"/>
    </location>
</feature>
<reference evidence="3 4" key="1">
    <citation type="submission" date="2019-12" db="EMBL/GenBank/DDBJ databases">
        <authorList>
            <person name="Floudas D."/>
            <person name="Bentzer J."/>
            <person name="Ahren D."/>
            <person name="Johansson T."/>
            <person name="Persson P."/>
            <person name="Tunlid A."/>
        </authorList>
    </citation>
    <scope>NUCLEOTIDE SEQUENCE [LARGE SCALE GENOMIC DNA]</scope>
    <source>
        <strain evidence="3 4">CBS 102.39</strain>
    </source>
</reference>
<feature type="transmembrane region" description="Helical" evidence="1">
    <location>
        <begin position="176"/>
        <end position="196"/>
    </location>
</feature>
<evidence type="ECO:0000256" key="1">
    <source>
        <dbReference type="SAM" id="Phobius"/>
    </source>
</evidence>
<organism evidence="3 4">
    <name type="scientific">Agrocybe pediades</name>
    <dbReference type="NCBI Taxonomy" id="84607"/>
    <lineage>
        <taxon>Eukaryota</taxon>
        <taxon>Fungi</taxon>
        <taxon>Dikarya</taxon>
        <taxon>Basidiomycota</taxon>
        <taxon>Agaricomycotina</taxon>
        <taxon>Agaricomycetes</taxon>
        <taxon>Agaricomycetidae</taxon>
        <taxon>Agaricales</taxon>
        <taxon>Agaricineae</taxon>
        <taxon>Strophariaceae</taxon>
        <taxon>Agrocybe</taxon>
    </lineage>
</organism>
<name>A0A8H4QXE4_9AGAR</name>
<feature type="transmembrane region" description="Helical" evidence="1">
    <location>
        <begin position="217"/>
        <end position="243"/>
    </location>
</feature>
<keyword evidence="1" id="KW-0812">Transmembrane</keyword>
<proteinExistence type="predicted"/>
<dbReference type="EMBL" id="JAACJL010000017">
    <property type="protein sequence ID" value="KAF4618588.1"/>
    <property type="molecule type" value="Genomic_DNA"/>
</dbReference>
<evidence type="ECO:0000313" key="3">
    <source>
        <dbReference type="EMBL" id="KAF4618588.1"/>
    </source>
</evidence>
<dbReference type="Proteomes" id="UP000521872">
    <property type="component" value="Unassembled WGS sequence"/>
</dbReference>
<evidence type="ECO:0000313" key="4">
    <source>
        <dbReference type="Proteomes" id="UP000521872"/>
    </source>
</evidence>
<feature type="transmembrane region" description="Helical" evidence="1">
    <location>
        <begin position="87"/>
        <end position="110"/>
    </location>
</feature>
<feature type="domain" description="DUF6533" evidence="2">
    <location>
        <begin position="20"/>
        <end position="64"/>
    </location>
</feature>
<keyword evidence="1" id="KW-0472">Membrane</keyword>
<gene>
    <name evidence="3" type="ORF">D9613_010094</name>
</gene>
<keyword evidence="1" id="KW-1133">Transmembrane helix</keyword>
<feature type="transmembrane region" description="Helical" evidence="1">
    <location>
        <begin position="122"/>
        <end position="140"/>
    </location>
</feature>
<sequence>MPMDRSAIIEAGRLMRLFSYVWVSATVFLLCDNLSTLDLEITHVWRSKWSISKVVYFLLRYYGFFMMALYAVVFATVQHSVMRCQLFYWFVVTVGGSLILSLAMDLILCIRVHALYDRSTRILWLLALLYLGNVVLQYYVSVTVGLDAARTIFIVPAGLPLPGCWSNPDPKLNIPALISSVVVTSIHITLLSAAWYRAYRTSRELGMPFRFSPVMKALVRDGIAFFLLRAAIIISFAAMNFIVMRGPLLSVMRPWYNAAFISVGCRLILNIRKVAHAHGEALARGENFVFGGLETSLTIGRESRRNTVVQQDENNYQ</sequence>